<evidence type="ECO:0000313" key="4">
    <source>
        <dbReference type="Proteomes" id="UP000315540"/>
    </source>
</evidence>
<comment type="caution">
    <text evidence="3">The sequence shown here is derived from an EMBL/GenBank/DDBJ whole genome shotgun (WGS) entry which is preliminary data.</text>
</comment>
<evidence type="ECO:0000313" key="3">
    <source>
        <dbReference type="EMBL" id="TPN81190.1"/>
    </source>
</evidence>
<evidence type="ECO:0000256" key="1">
    <source>
        <dbReference type="SAM" id="MobiDB-lite"/>
    </source>
</evidence>
<keyword evidence="4" id="KW-1185">Reference proteome</keyword>
<reference evidence="3 4" key="1">
    <citation type="submission" date="2019-06" db="EMBL/GenBank/DDBJ databases">
        <authorList>
            <person name="Meng X."/>
        </authorList>
    </citation>
    <scope>NUCLEOTIDE SEQUENCE [LARGE SCALE GENOMIC DNA]</scope>
    <source>
        <strain evidence="3 4">M625</strain>
    </source>
</reference>
<dbReference type="AlphaFoldDB" id="A0A504J3D1"/>
<dbReference type="RefSeq" id="WP_140597564.1">
    <property type="nucleotide sequence ID" value="NZ_VFWZ01000011.1"/>
</dbReference>
<dbReference type="Proteomes" id="UP000315540">
    <property type="component" value="Unassembled WGS sequence"/>
</dbReference>
<dbReference type="EMBL" id="VFWZ01000011">
    <property type="protein sequence ID" value="TPN81190.1"/>
    <property type="molecule type" value="Genomic_DNA"/>
</dbReference>
<dbReference type="Gene3D" id="2.160.20.10">
    <property type="entry name" value="Single-stranded right-handed beta-helix, Pectin lyase-like"/>
    <property type="match status" value="1"/>
</dbReference>
<dbReference type="InterPro" id="IPR012334">
    <property type="entry name" value="Pectin_lyas_fold"/>
</dbReference>
<name>A0A504J3D1_9FLAO</name>
<protein>
    <recommendedName>
        <fullName evidence="5">Right-handed parallel beta-helix repeat-containing protein</fullName>
    </recommendedName>
</protein>
<dbReference type="InterPro" id="IPR011050">
    <property type="entry name" value="Pectin_lyase_fold/virulence"/>
</dbReference>
<feature type="signal peptide" evidence="2">
    <location>
        <begin position="1"/>
        <end position="27"/>
    </location>
</feature>
<feature type="chain" id="PRO_5021330785" description="Right-handed parallel beta-helix repeat-containing protein" evidence="2">
    <location>
        <begin position="28"/>
        <end position="464"/>
    </location>
</feature>
<proteinExistence type="predicted"/>
<gene>
    <name evidence="3" type="ORF">FHK87_24710</name>
</gene>
<evidence type="ECO:0008006" key="5">
    <source>
        <dbReference type="Google" id="ProtNLM"/>
    </source>
</evidence>
<feature type="compositionally biased region" description="Acidic residues" evidence="1">
    <location>
        <begin position="36"/>
        <end position="63"/>
    </location>
</feature>
<evidence type="ECO:0000256" key="2">
    <source>
        <dbReference type="SAM" id="SignalP"/>
    </source>
</evidence>
<dbReference type="SUPFAM" id="SSF51126">
    <property type="entry name" value="Pectin lyase-like"/>
    <property type="match status" value="1"/>
</dbReference>
<dbReference type="OrthoDB" id="6376028at2"/>
<accession>A0A504J3D1</accession>
<dbReference type="PROSITE" id="PS51257">
    <property type="entry name" value="PROKAR_LIPOPROTEIN"/>
    <property type="match status" value="1"/>
</dbReference>
<sequence>MMKFLLKLKLKTALLLLCTSLTFISCSDEEFILEEEMQQDDNDDNVDDDNNDDTNDETDDNGEENNFPRLADNEERFYVDNIPANETILTLTGNEDLIDSNTLNQEIENKFNSGGGVIRITGGTYYLLNIKLRSNVQLKFDADVVIYPDLSGNTSNKNLVIFDIGDTFFVENSAITNTDQNNVDSSTWFKIIIPTGDYKGIRVADYSYVHNFQFSGIKIEDSYSKISNIVLNLSSSNDKNETSQNGIIKDIIAINGHVGYGIIQIQAGKTILFKNLDGTGGTTLRLETGASVINIDNQSTIDDIVGRNIKIRNGGTGITFSPHRVDQGRVDIDGVIAINSAYAVKIAAGFLDNTGSVNNKGTFNELSYVGNIICTGGDKAQLKFKDFKFFDCSTQEILKSAEFNPDQESKSGISIGAIRDNATVASGCDGNGCYEINIENITITNSDFALGGEYVHDSMSIDCK</sequence>
<feature type="region of interest" description="Disordered" evidence="1">
    <location>
        <begin position="36"/>
        <end position="70"/>
    </location>
</feature>
<keyword evidence="2" id="KW-0732">Signal</keyword>
<organism evidence="3 4">
    <name type="scientific">Aquimarina algicola</name>
    <dbReference type="NCBI Taxonomy" id="2589995"/>
    <lineage>
        <taxon>Bacteria</taxon>
        <taxon>Pseudomonadati</taxon>
        <taxon>Bacteroidota</taxon>
        <taxon>Flavobacteriia</taxon>
        <taxon>Flavobacteriales</taxon>
        <taxon>Flavobacteriaceae</taxon>
        <taxon>Aquimarina</taxon>
    </lineage>
</organism>